<proteinExistence type="predicted"/>
<dbReference type="AlphaFoldDB" id="W4KH31"/>
<dbReference type="GeneID" id="20677994"/>
<dbReference type="KEGG" id="hir:HETIRDRAFT_48188"/>
<dbReference type="OrthoDB" id="2630497at2759"/>
<dbReference type="InParanoid" id="W4KH31"/>
<organism evidence="1 2">
    <name type="scientific">Heterobasidion irregulare (strain TC 32-1)</name>
    <dbReference type="NCBI Taxonomy" id="747525"/>
    <lineage>
        <taxon>Eukaryota</taxon>
        <taxon>Fungi</taxon>
        <taxon>Dikarya</taxon>
        <taxon>Basidiomycota</taxon>
        <taxon>Agaricomycotina</taxon>
        <taxon>Agaricomycetes</taxon>
        <taxon>Russulales</taxon>
        <taxon>Bondarzewiaceae</taxon>
        <taxon>Heterobasidion</taxon>
        <taxon>Heterobasidion annosum species complex</taxon>
    </lineage>
</organism>
<reference evidence="1 2" key="1">
    <citation type="journal article" date="2012" name="New Phytol.">
        <title>Insight into trade-off between wood decay and parasitism from the genome of a fungal forest pathogen.</title>
        <authorList>
            <person name="Olson A."/>
            <person name="Aerts A."/>
            <person name="Asiegbu F."/>
            <person name="Belbahri L."/>
            <person name="Bouzid O."/>
            <person name="Broberg A."/>
            <person name="Canback B."/>
            <person name="Coutinho P.M."/>
            <person name="Cullen D."/>
            <person name="Dalman K."/>
            <person name="Deflorio G."/>
            <person name="van Diepen L.T."/>
            <person name="Dunand C."/>
            <person name="Duplessis S."/>
            <person name="Durling M."/>
            <person name="Gonthier P."/>
            <person name="Grimwood J."/>
            <person name="Fossdal C.G."/>
            <person name="Hansson D."/>
            <person name="Henrissat B."/>
            <person name="Hietala A."/>
            <person name="Himmelstrand K."/>
            <person name="Hoffmeister D."/>
            <person name="Hogberg N."/>
            <person name="James T.Y."/>
            <person name="Karlsson M."/>
            <person name="Kohler A."/>
            <person name="Kues U."/>
            <person name="Lee Y.H."/>
            <person name="Lin Y.C."/>
            <person name="Lind M."/>
            <person name="Lindquist E."/>
            <person name="Lombard V."/>
            <person name="Lucas S."/>
            <person name="Lunden K."/>
            <person name="Morin E."/>
            <person name="Murat C."/>
            <person name="Park J."/>
            <person name="Raffaello T."/>
            <person name="Rouze P."/>
            <person name="Salamov A."/>
            <person name="Schmutz J."/>
            <person name="Solheim H."/>
            <person name="Stahlberg J."/>
            <person name="Velez H."/>
            <person name="de Vries R.P."/>
            <person name="Wiebenga A."/>
            <person name="Woodward S."/>
            <person name="Yakovlev I."/>
            <person name="Garbelotto M."/>
            <person name="Martin F."/>
            <person name="Grigoriev I.V."/>
            <person name="Stenlid J."/>
        </authorList>
    </citation>
    <scope>NUCLEOTIDE SEQUENCE [LARGE SCALE GENOMIC DNA]</scope>
    <source>
        <strain evidence="1 2">TC 32-1</strain>
    </source>
</reference>
<keyword evidence="2" id="KW-1185">Reference proteome</keyword>
<name>W4KH31_HETIT</name>
<sequence>KIYPKSHITILIKYKDSKGYGANFVKPLLKVLNHEKHYEVEIILDSKQWGQGTKYLVK</sequence>
<dbReference type="HOGENOM" id="CLU_3143248_0_0_1"/>
<dbReference type="Proteomes" id="UP000030671">
    <property type="component" value="Unassembled WGS sequence"/>
</dbReference>
<evidence type="ECO:0000313" key="2">
    <source>
        <dbReference type="Proteomes" id="UP000030671"/>
    </source>
</evidence>
<dbReference type="RefSeq" id="XP_009543232.1">
    <property type="nucleotide sequence ID" value="XM_009544937.1"/>
</dbReference>
<gene>
    <name evidence="1" type="ORF">HETIRDRAFT_48188</name>
</gene>
<evidence type="ECO:0000313" key="1">
    <source>
        <dbReference type="EMBL" id="ETW84635.1"/>
    </source>
</evidence>
<feature type="non-terminal residue" evidence="1">
    <location>
        <position position="1"/>
    </location>
</feature>
<dbReference type="EMBL" id="KI925456">
    <property type="protein sequence ID" value="ETW84635.1"/>
    <property type="molecule type" value="Genomic_DNA"/>
</dbReference>
<protein>
    <submittedName>
        <fullName evidence="1">Uncharacterized protein</fullName>
    </submittedName>
</protein>
<accession>W4KH31</accession>